<dbReference type="SUPFAM" id="SSF103473">
    <property type="entry name" value="MFS general substrate transporter"/>
    <property type="match status" value="1"/>
</dbReference>
<feature type="transmembrane region" description="Helical" evidence="7">
    <location>
        <begin position="310"/>
        <end position="337"/>
    </location>
</feature>
<dbReference type="RefSeq" id="WP_272445216.1">
    <property type="nucleotide sequence ID" value="NZ_JAMQKC010000003.1"/>
</dbReference>
<evidence type="ECO:0000256" key="1">
    <source>
        <dbReference type="ARBA" id="ARBA00004651"/>
    </source>
</evidence>
<dbReference type="GO" id="GO:0022857">
    <property type="term" value="F:transmembrane transporter activity"/>
    <property type="evidence" value="ECO:0007669"/>
    <property type="project" value="InterPro"/>
</dbReference>
<dbReference type="PROSITE" id="PS50850">
    <property type="entry name" value="MFS"/>
    <property type="match status" value="1"/>
</dbReference>
<evidence type="ECO:0000256" key="6">
    <source>
        <dbReference type="ARBA" id="ARBA00023136"/>
    </source>
</evidence>
<feature type="transmembrane region" description="Helical" evidence="7">
    <location>
        <begin position="358"/>
        <end position="390"/>
    </location>
</feature>
<dbReference type="Gene3D" id="1.20.1250.20">
    <property type="entry name" value="MFS general substrate transporter like domains"/>
    <property type="match status" value="1"/>
</dbReference>
<feature type="transmembrane region" description="Helical" evidence="7">
    <location>
        <begin position="21"/>
        <end position="42"/>
    </location>
</feature>
<keyword evidence="6 7" id="KW-0472">Membrane</keyword>
<dbReference type="InterPro" id="IPR020846">
    <property type="entry name" value="MFS_dom"/>
</dbReference>
<dbReference type="Proteomes" id="UP001145069">
    <property type="component" value="Unassembled WGS sequence"/>
</dbReference>
<dbReference type="CDD" id="cd06173">
    <property type="entry name" value="MFS_MefA_like"/>
    <property type="match status" value="1"/>
</dbReference>
<keyword evidence="10" id="KW-1185">Reference proteome</keyword>
<feature type="transmembrane region" description="Helical" evidence="7">
    <location>
        <begin position="79"/>
        <end position="97"/>
    </location>
</feature>
<gene>
    <name evidence="9" type="ORF">NC799_04710</name>
</gene>
<feature type="transmembrane region" description="Helical" evidence="7">
    <location>
        <begin position="166"/>
        <end position="189"/>
    </location>
</feature>
<dbReference type="InterPro" id="IPR036259">
    <property type="entry name" value="MFS_trans_sf"/>
</dbReference>
<feature type="transmembrane region" description="Helical" evidence="7">
    <location>
        <begin position="225"/>
        <end position="246"/>
    </location>
</feature>
<feature type="transmembrane region" description="Helical" evidence="7">
    <location>
        <begin position="103"/>
        <end position="121"/>
    </location>
</feature>
<keyword evidence="3" id="KW-1003">Cell membrane</keyword>
<evidence type="ECO:0000256" key="3">
    <source>
        <dbReference type="ARBA" id="ARBA00022475"/>
    </source>
</evidence>
<evidence type="ECO:0000256" key="2">
    <source>
        <dbReference type="ARBA" id="ARBA00022448"/>
    </source>
</evidence>
<feature type="transmembrane region" description="Helical" evidence="7">
    <location>
        <begin position="252"/>
        <end position="275"/>
    </location>
</feature>
<evidence type="ECO:0000313" key="9">
    <source>
        <dbReference type="EMBL" id="MDC3416211.1"/>
    </source>
</evidence>
<evidence type="ECO:0000256" key="4">
    <source>
        <dbReference type="ARBA" id="ARBA00022692"/>
    </source>
</evidence>
<dbReference type="PANTHER" id="PTHR23513">
    <property type="entry name" value="INTEGRAL MEMBRANE EFFLUX PROTEIN-RELATED"/>
    <property type="match status" value="1"/>
</dbReference>
<evidence type="ECO:0000256" key="7">
    <source>
        <dbReference type="SAM" id="Phobius"/>
    </source>
</evidence>
<name>A0A9X3WD36_9BACI</name>
<dbReference type="AlphaFoldDB" id="A0A9X3WD36"/>
<reference evidence="9" key="1">
    <citation type="submission" date="2022-06" db="EMBL/GenBank/DDBJ databases">
        <title>Aquibacillus sp. a new bacterium isolated from soil saline samples.</title>
        <authorList>
            <person name="Galisteo C."/>
            <person name="De La Haba R."/>
            <person name="Sanchez-Porro C."/>
            <person name="Ventosa A."/>
        </authorList>
    </citation>
    <scope>NUCLEOTIDE SEQUENCE</scope>
    <source>
        <strain evidence="9">3ASR75-54</strain>
    </source>
</reference>
<feature type="transmembrane region" description="Helical" evidence="7">
    <location>
        <begin position="287"/>
        <end position="304"/>
    </location>
</feature>
<protein>
    <submittedName>
        <fullName evidence="9">MFS transporter</fullName>
    </submittedName>
</protein>
<comment type="caution">
    <text evidence="9">The sequence shown here is derived from an EMBL/GenBank/DDBJ whole genome shotgun (WGS) entry which is preliminary data.</text>
</comment>
<feature type="transmembrane region" description="Helical" evidence="7">
    <location>
        <begin position="48"/>
        <end position="67"/>
    </location>
</feature>
<dbReference type="EMBL" id="JAMQKC010000003">
    <property type="protein sequence ID" value="MDC3416211.1"/>
    <property type="molecule type" value="Genomic_DNA"/>
</dbReference>
<dbReference type="InterPro" id="IPR011701">
    <property type="entry name" value="MFS"/>
</dbReference>
<dbReference type="Pfam" id="PF07690">
    <property type="entry name" value="MFS_1"/>
    <property type="match status" value="1"/>
</dbReference>
<dbReference type="PANTHER" id="PTHR23513:SF6">
    <property type="entry name" value="MAJOR FACILITATOR SUPERFAMILY ASSOCIATED DOMAIN-CONTAINING PROTEIN"/>
    <property type="match status" value="1"/>
</dbReference>
<feature type="transmembrane region" description="Helical" evidence="7">
    <location>
        <begin position="142"/>
        <end position="160"/>
    </location>
</feature>
<proteinExistence type="predicted"/>
<evidence type="ECO:0000313" key="10">
    <source>
        <dbReference type="Proteomes" id="UP001145069"/>
    </source>
</evidence>
<sequence>MKEQFLLLKTFPDFFKIWLSTIFTSFFERAFLVIIPVIIYDVTNNPQLVSLGTLIETSIILLFGIVGGTIVDSYDTRKVLINTNFLLLALMVISLIINEVKVTIITILITMVFFTAISRTNSLARTSIVLDIFGKGSNLSNANAMMGSVFSLALMLGPIIGSNLYIFSGIRGVLIFGLGVALLAILIFLKMNRTSKVEKQRQPFIHSIREAFLLIKGNRYLSGGILFQSLFIGSGAVFSSLIYIFIKDILHASVLTFSLTITFQGIGNLVGALAFPYLTKKINTSRLIFFYTMAIFSFELVYLIFPNIVLILICSFLVGIGVQVVMVTANSVFMMYCSTNNVGRISGLKNTINNASSILLISIASYFVGYFSIVTVLIINITLCLLSAFIGLKYVKEPKS</sequence>
<keyword evidence="2" id="KW-0813">Transport</keyword>
<evidence type="ECO:0000259" key="8">
    <source>
        <dbReference type="PROSITE" id="PS50850"/>
    </source>
</evidence>
<evidence type="ECO:0000256" key="5">
    <source>
        <dbReference type="ARBA" id="ARBA00022989"/>
    </source>
</evidence>
<feature type="domain" description="Major facilitator superfamily (MFS) profile" evidence="8">
    <location>
        <begin position="5"/>
        <end position="399"/>
    </location>
</feature>
<accession>A0A9X3WD36</accession>
<keyword evidence="5 7" id="KW-1133">Transmembrane helix</keyword>
<organism evidence="9 10">
    <name type="scientific">Aquibacillus salsiterrae</name>
    <dbReference type="NCBI Taxonomy" id="2950439"/>
    <lineage>
        <taxon>Bacteria</taxon>
        <taxon>Bacillati</taxon>
        <taxon>Bacillota</taxon>
        <taxon>Bacilli</taxon>
        <taxon>Bacillales</taxon>
        <taxon>Bacillaceae</taxon>
        <taxon>Aquibacillus</taxon>
    </lineage>
</organism>
<comment type="subcellular location">
    <subcellularLocation>
        <location evidence="1">Cell membrane</location>
        <topology evidence="1">Multi-pass membrane protein</topology>
    </subcellularLocation>
</comment>
<dbReference type="GO" id="GO:0005886">
    <property type="term" value="C:plasma membrane"/>
    <property type="evidence" value="ECO:0007669"/>
    <property type="project" value="UniProtKB-SubCell"/>
</dbReference>
<keyword evidence="4 7" id="KW-0812">Transmembrane</keyword>